<protein>
    <submittedName>
        <fullName evidence="2">Uncharacterized protein</fullName>
    </submittedName>
</protein>
<dbReference type="RefSeq" id="XP_025489174.1">
    <property type="nucleotide sequence ID" value="XM_025635832.1"/>
</dbReference>
<dbReference type="OrthoDB" id="4503193at2759"/>
<gene>
    <name evidence="2" type="ORF">BO82DRAFT_356788</name>
</gene>
<feature type="region of interest" description="Disordered" evidence="1">
    <location>
        <begin position="1"/>
        <end position="42"/>
    </location>
</feature>
<dbReference type="GeneID" id="37138573"/>
<dbReference type="VEuPathDB" id="FungiDB:BO82DRAFT_356788"/>
<dbReference type="Proteomes" id="UP000248340">
    <property type="component" value="Unassembled WGS sequence"/>
</dbReference>
<sequence length="104" mass="11045">MPDPGDNNLGPVMDGDKKTGIDESPGDMGLGSSMRPKKMSTVPDARAKYDVCDGMNQQLLDTGAGLPAQMCDAGPIDNLGDTTVRDFFSEDEINEALYGRDASM</sequence>
<accession>A0A319C1L7</accession>
<evidence type="ECO:0000313" key="3">
    <source>
        <dbReference type="Proteomes" id="UP000248340"/>
    </source>
</evidence>
<organism evidence="2 3">
    <name type="scientific">Aspergillus uvarum CBS 121591</name>
    <dbReference type="NCBI Taxonomy" id="1448315"/>
    <lineage>
        <taxon>Eukaryota</taxon>
        <taxon>Fungi</taxon>
        <taxon>Dikarya</taxon>
        <taxon>Ascomycota</taxon>
        <taxon>Pezizomycotina</taxon>
        <taxon>Eurotiomycetes</taxon>
        <taxon>Eurotiomycetidae</taxon>
        <taxon>Eurotiales</taxon>
        <taxon>Aspergillaceae</taxon>
        <taxon>Aspergillus</taxon>
        <taxon>Aspergillus subgen. Circumdati</taxon>
    </lineage>
</organism>
<evidence type="ECO:0000256" key="1">
    <source>
        <dbReference type="SAM" id="MobiDB-lite"/>
    </source>
</evidence>
<proteinExistence type="predicted"/>
<dbReference type="AlphaFoldDB" id="A0A319C1L7"/>
<reference evidence="2 3" key="1">
    <citation type="submission" date="2016-12" db="EMBL/GenBank/DDBJ databases">
        <title>The genomes of Aspergillus section Nigri reveals drivers in fungal speciation.</title>
        <authorList>
            <consortium name="DOE Joint Genome Institute"/>
            <person name="Vesth T.C."/>
            <person name="Nybo J."/>
            <person name="Theobald S."/>
            <person name="Brandl J."/>
            <person name="Frisvad J.C."/>
            <person name="Nielsen K.F."/>
            <person name="Lyhne E.K."/>
            <person name="Kogle M.E."/>
            <person name="Kuo A."/>
            <person name="Riley R."/>
            <person name="Clum A."/>
            <person name="Nolan M."/>
            <person name="Lipzen A."/>
            <person name="Salamov A."/>
            <person name="Henrissat B."/>
            <person name="Wiebenga A."/>
            <person name="De Vries R.P."/>
            <person name="Grigoriev I.V."/>
            <person name="Mortensen U.H."/>
            <person name="Andersen M.R."/>
            <person name="Baker S.E."/>
        </authorList>
    </citation>
    <scope>NUCLEOTIDE SEQUENCE [LARGE SCALE GENOMIC DNA]</scope>
    <source>
        <strain evidence="2 3">CBS 121591</strain>
    </source>
</reference>
<dbReference type="EMBL" id="KZ821723">
    <property type="protein sequence ID" value="PYH78974.1"/>
    <property type="molecule type" value="Genomic_DNA"/>
</dbReference>
<evidence type="ECO:0000313" key="2">
    <source>
        <dbReference type="EMBL" id="PYH78974.1"/>
    </source>
</evidence>
<keyword evidence="3" id="KW-1185">Reference proteome</keyword>
<name>A0A319C1L7_9EURO</name>